<sequence>MKTIIHVVCMVFAIIGVAECADEDKKCMGIQTITGKGNNKSPIIPPLSEDCFKKLDNNGISLSLPFCPKDVCDTTYKAPTTIKYQNKNCNVICPHIFHYAQVVCDTNETCGTNKHCDVDENFKKTYTVLANCPGKPKPIKIKVENVPYCCSCQND</sequence>
<gene>
    <name evidence="3" type="primary">LOC106180581</name>
</gene>
<keyword evidence="2" id="KW-1185">Reference proteome</keyword>
<dbReference type="RefSeq" id="XP_013420056.1">
    <property type="nucleotide sequence ID" value="XM_013564602.2"/>
</dbReference>
<evidence type="ECO:0000313" key="3">
    <source>
        <dbReference type="RefSeq" id="XP_013420056.1"/>
    </source>
</evidence>
<feature type="signal peptide" evidence="1">
    <location>
        <begin position="1"/>
        <end position="20"/>
    </location>
</feature>
<feature type="chain" id="PRO_5010299151" evidence="1">
    <location>
        <begin position="21"/>
        <end position="155"/>
    </location>
</feature>
<dbReference type="InParanoid" id="A0A1S3KCS4"/>
<accession>A0A1S3KCS4</accession>
<keyword evidence="1" id="KW-0732">Signal</keyword>
<reference evidence="3" key="1">
    <citation type="submission" date="2025-08" db="UniProtKB">
        <authorList>
            <consortium name="RefSeq"/>
        </authorList>
    </citation>
    <scope>IDENTIFICATION</scope>
    <source>
        <tissue evidence="3">Gonads</tissue>
    </source>
</reference>
<evidence type="ECO:0000256" key="1">
    <source>
        <dbReference type="SAM" id="SignalP"/>
    </source>
</evidence>
<proteinExistence type="predicted"/>
<protein>
    <submittedName>
        <fullName evidence="3">Uncharacterized protein LOC106180581</fullName>
    </submittedName>
</protein>
<evidence type="ECO:0000313" key="2">
    <source>
        <dbReference type="Proteomes" id="UP000085678"/>
    </source>
</evidence>
<dbReference type="AlphaFoldDB" id="A0A1S3KCS4"/>
<dbReference type="Proteomes" id="UP000085678">
    <property type="component" value="Unplaced"/>
</dbReference>
<dbReference type="KEGG" id="lak:106180581"/>
<organism evidence="2 3">
    <name type="scientific">Lingula anatina</name>
    <name type="common">Brachiopod</name>
    <name type="synonym">Lingula unguis</name>
    <dbReference type="NCBI Taxonomy" id="7574"/>
    <lineage>
        <taxon>Eukaryota</taxon>
        <taxon>Metazoa</taxon>
        <taxon>Spiralia</taxon>
        <taxon>Lophotrochozoa</taxon>
        <taxon>Brachiopoda</taxon>
        <taxon>Linguliformea</taxon>
        <taxon>Lingulata</taxon>
        <taxon>Lingulida</taxon>
        <taxon>Linguloidea</taxon>
        <taxon>Lingulidae</taxon>
        <taxon>Lingula</taxon>
    </lineage>
</organism>
<dbReference type="GeneID" id="106180581"/>
<name>A0A1S3KCS4_LINAN</name>